<evidence type="ECO:0000313" key="1">
    <source>
        <dbReference type="EMBL" id="KAJ1680217.1"/>
    </source>
</evidence>
<gene>
    <name evidence="1" type="ORF">EV182_000451</name>
</gene>
<evidence type="ECO:0000313" key="2">
    <source>
        <dbReference type="Proteomes" id="UP001145114"/>
    </source>
</evidence>
<accession>A0ACC1HY90</accession>
<reference evidence="1" key="1">
    <citation type="submission" date="2022-06" db="EMBL/GenBank/DDBJ databases">
        <title>Phylogenomic reconstructions and comparative analyses of Kickxellomycotina fungi.</title>
        <authorList>
            <person name="Reynolds N.K."/>
            <person name="Stajich J.E."/>
            <person name="Barry K."/>
            <person name="Grigoriev I.V."/>
            <person name="Crous P."/>
            <person name="Smith M.E."/>
        </authorList>
    </citation>
    <scope>NUCLEOTIDE SEQUENCE</scope>
    <source>
        <strain evidence="1">RSA 2271</strain>
    </source>
</reference>
<keyword evidence="2" id="KW-1185">Reference proteome</keyword>
<protein>
    <submittedName>
        <fullName evidence="1">Uncharacterized protein</fullName>
    </submittedName>
</protein>
<comment type="caution">
    <text evidence="1">The sequence shown here is derived from an EMBL/GenBank/DDBJ whole genome shotgun (WGS) entry which is preliminary data.</text>
</comment>
<sequence>MRFGLHRVDQTLLPGHKLERRLATWEELQQQQFIDIHRRNLGLYVPFRKMMERTIILGENARIPAGLCGNQVARFHMDILEGRDETLDIKDVFVDPSDESYKDLPGPIH</sequence>
<dbReference type="EMBL" id="JAMZIH010000020">
    <property type="protein sequence ID" value="KAJ1680217.1"/>
    <property type="molecule type" value="Genomic_DNA"/>
</dbReference>
<organism evidence="1 2">
    <name type="scientific">Spiromyces aspiralis</name>
    <dbReference type="NCBI Taxonomy" id="68401"/>
    <lineage>
        <taxon>Eukaryota</taxon>
        <taxon>Fungi</taxon>
        <taxon>Fungi incertae sedis</taxon>
        <taxon>Zoopagomycota</taxon>
        <taxon>Kickxellomycotina</taxon>
        <taxon>Kickxellomycetes</taxon>
        <taxon>Kickxellales</taxon>
        <taxon>Kickxellaceae</taxon>
        <taxon>Spiromyces</taxon>
    </lineage>
</organism>
<proteinExistence type="predicted"/>
<dbReference type="Proteomes" id="UP001145114">
    <property type="component" value="Unassembled WGS sequence"/>
</dbReference>
<name>A0ACC1HY90_9FUNG</name>